<organism evidence="3 4">
    <name type="scientific">Gymnopus androsaceus JB14</name>
    <dbReference type="NCBI Taxonomy" id="1447944"/>
    <lineage>
        <taxon>Eukaryota</taxon>
        <taxon>Fungi</taxon>
        <taxon>Dikarya</taxon>
        <taxon>Basidiomycota</taxon>
        <taxon>Agaricomycotina</taxon>
        <taxon>Agaricomycetes</taxon>
        <taxon>Agaricomycetidae</taxon>
        <taxon>Agaricales</taxon>
        <taxon>Marasmiineae</taxon>
        <taxon>Omphalotaceae</taxon>
        <taxon>Gymnopus</taxon>
    </lineage>
</organism>
<dbReference type="InterPro" id="IPR036047">
    <property type="entry name" value="F-box-like_dom_sf"/>
</dbReference>
<dbReference type="InterPro" id="IPR032675">
    <property type="entry name" value="LRR_dom_sf"/>
</dbReference>
<dbReference type="Gene3D" id="3.80.10.10">
    <property type="entry name" value="Ribonuclease Inhibitor"/>
    <property type="match status" value="1"/>
</dbReference>
<evidence type="ECO:0000313" key="4">
    <source>
        <dbReference type="Proteomes" id="UP000799118"/>
    </source>
</evidence>
<evidence type="ECO:0000313" key="3">
    <source>
        <dbReference type="EMBL" id="KAE9401164.1"/>
    </source>
</evidence>
<dbReference type="PROSITE" id="PS51450">
    <property type="entry name" value="LRR"/>
    <property type="match status" value="1"/>
</dbReference>
<protein>
    <recommendedName>
        <fullName evidence="2">F-box domain-containing protein</fullName>
    </recommendedName>
</protein>
<dbReference type="EMBL" id="ML769449">
    <property type="protein sequence ID" value="KAE9401164.1"/>
    <property type="molecule type" value="Genomic_DNA"/>
</dbReference>
<dbReference type="InterPro" id="IPR001810">
    <property type="entry name" value="F-box_dom"/>
</dbReference>
<proteinExistence type="predicted"/>
<keyword evidence="1" id="KW-0175">Coiled coil</keyword>
<evidence type="ECO:0000256" key="1">
    <source>
        <dbReference type="SAM" id="Coils"/>
    </source>
</evidence>
<accession>A0A6A4HW83</accession>
<dbReference type="AlphaFoldDB" id="A0A6A4HW83"/>
<dbReference type="Pfam" id="PF12937">
    <property type="entry name" value="F-box-like"/>
    <property type="match status" value="1"/>
</dbReference>
<dbReference type="InterPro" id="IPR001611">
    <property type="entry name" value="Leu-rich_rpt"/>
</dbReference>
<sequence>MPYQSSFQPRVAISSIQELLRSHHGLGSFNMDCAKIQQILADGEKDLETYSSEISLLQSELLLIEKKKERLKDQLEGCRSLLAPIRRVPDDILGTVFSNLCNVGPDTEEIQSAAFRLSTVCSHWRSIILATPSLWATIAFSFPLERSSAAKLVQLHLERSKAALLDLSISTGWEELSPANMAEQQNHPAFLALIEQSHRWLKIVIGGKNAYTFLQGGASSYPALRSLEIRSGQLRPPTLAPPAMRQLSSLTLRGFSVSSGLSFPWSQLTRLVLDINSIKKISDFLSLCTNLDSLEMKLDFSFQGVREDLPAMNGNIKTLRLSLAEWEDGHGEESIERVFTTLVLPGLTSMHIEVDPKYPLIHSPGPSIAAFLKRSRFNLTVLSLTYVYISDDELLSLLRDMPSVVDLKANSESMVFPVTPTFISSLHAFRQPHSHCSSPLLPNLERISLLARTDVDFDEVAFVEMITSRWVPNQAYAKEIGVVCLQRAELHLGQADYLGQVIRFADLDLMKFAPLKILRQRGMVIDVFNAGEVVEI</sequence>
<keyword evidence="4" id="KW-1185">Reference proteome</keyword>
<name>A0A6A4HW83_9AGAR</name>
<feature type="coiled-coil region" evidence="1">
    <location>
        <begin position="40"/>
        <end position="74"/>
    </location>
</feature>
<dbReference type="Gene3D" id="1.20.1280.50">
    <property type="match status" value="1"/>
</dbReference>
<feature type="domain" description="F-box" evidence="2">
    <location>
        <begin position="86"/>
        <end position="140"/>
    </location>
</feature>
<dbReference type="OrthoDB" id="3022400at2759"/>
<evidence type="ECO:0000259" key="2">
    <source>
        <dbReference type="Pfam" id="PF12937"/>
    </source>
</evidence>
<dbReference type="SUPFAM" id="SSF52047">
    <property type="entry name" value="RNI-like"/>
    <property type="match status" value="1"/>
</dbReference>
<dbReference type="Proteomes" id="UP000799118">
    <property type="component" value="Unassembled WGS sequence"/>
</dbReference>
<reference evidence="3" key="1">
    <citation type="journal article" date="2019" name="Environ. Microbiol.">
        <title>Fungal ecological strategies reflected in gene transcription - a case study of two litter decomposers.</title>
        <authorList>
            <person name="Barbi F."/>
            <person name="Kohler A."/>
            <person name="Barry K."/>
            <person name="Baskaran P."/>
            <person name="Daum C."/>
            <person name="Fauchery L."/>
            <person name="Ihrmark K."/>
            <person name="Kuo A."/>
            <person name="LaButti K."/>
            <person name="Lipzen A."/>
            <person name="Morin E."/>
            <person name="Grigoriev I.V."/>
            <person name="Henrissat B."/>
            <person name="Lindahl B."/>
            <person name="Martin F."/>
        </authorList>
    </citation>
    <scope>NUCLEOTIDE SEQUENCE</scope>
    <source>
        <strain evidence="3">JB14</strain>
    </source>
</reference>
<dbReference type="SUPFAM" id="SSF81383">
    <property type="entry name" value="F-box domain"/>
    <property type="match status" value="1"/>
</dbReference>
<gene>
    <name evidence="3" type="ORF">BT96DRAFT_974930</name>
</gene>